<feature type="compositionally biased region" description="Basic and acidic residues" evidence="16">
    <location>
        <begin position="750"/>
        <end position="759"/>
    </location>
</feature>
<evidence type="ECO:0000256" key="4">
    <source>
        <dbReference type="ARBA" id="ARBA00022553"/>
    </source>
</evidence>
<dbReference type="GO" id="GO:0000149">
    <property type="term" value="F:SNARE binding"/>
    <property type="evidence" value="ECO:0007669"/>
    <property type="project" value="TreeGrafter"/>
</dbReference>
<dbReference type="InterPro" id="IPR000727">
    <property type="entry name" value="T_SNARE_dom"/>
</dbReference>
<evidence type="ECO:0000256" key="14">
    <source>
        <dbReference type="ARBA" id="ARBA00064026"/>
    </source>
</evidence>
<comment type="similarity">
    <text evidence="2">Belongs to the syntaxin family.</text>
</comment>
<dbReference type="InterPro" id="IPR006012">
    <property type="entry name" value="Syntaxin/epimorphin_CS"/>
</dbReference>
<evidence type="ECO:0000256" key="10">
    <source>
        <dbReference type="ARBA" id="ARBA00023034"/>
    </source>
</evidence>
<evidence type="ECO:0000256" key="16">
    <source>
        <dbReference type="SAM" id="MobiDB-lite"/>
    </source>
</evidence>
<evidence type="ECO:0000256" key="8">
    <source>
        <dbReference type="ARBA" id="ARBA00022927"/>
    </source>
</evidence>
<evidence type="ECO:0000256" key="3">
    <source>
        <dbReference type="ARBA" id="ARBA00022448"/>
    </source>
</evidence>
<dbReference type="InterPro" id="IPR010989">
    <property type="entry name" value="SNARE"/>
</dbReference>
<organism evidence="18 19">
    <name type="scientific">Larimichthys crocea</name>
    <name type="common">Large yellow croaker</name>
    <name type="synonym">Pseudosciaena crocea</name>
    <dbReference type="NCBI Taxonomy" id="215358"/>
    <lineage>
        <taxon>Eukaryota</taxon>
        <taxon>Metazoa</taxon>
        <taxon>Chordata</taxon>
        <taxon>Craniata</taxon>
        <taxon>Vertebrata</taxon>
        <taxon>Euteleostomi</taxon>
        <taxon>Actinopterygii</taxon>
        <taxon>Neopterygii</taxon>
        <taxon>Teleostei</taxon>
        <taxon>Neoteleostei</taxon>
        <taxon>Acanthomorphata</taxon>
        <taxon>Eupercaria</taxon>
        <taxon>Sciaenidae</taxon>
        <taxon>Larimichthys</taxon>
    </lineage>
</organism>
<keyword evidence="7" id="KW-0812">Transmembrane</keyword>
<feature type="region of interest" description="Disordered" evidence="16">
    <location>
        <begin position="615"/>
        <end position="638"/>
    </location>
</feature>
<evidence type="ECO:0000256" key="15">
    <source>
        <dbReference type="ARBA" id="ARBA00069803"/>
    </source>
</evidence>
<dbReference type="PROSITE" id="PS50192">
    <property type="entry name" value="T_SNARE"/>
    <property type="match status" value="1"/>
</dbReference>
<evidence type="ECO:0000259" key="17">
    <source>
        <dbReference type="PROSITE" id="PS50192"/>
    </source>
</evidence>
<dbReference type="InterPro" id="IPR045242">
    <property type="entry name" value="Syntaxin"/>
</dbReference>
<dbReference type="Pfam" id="PF10294">
    <property type="entry name" value="Methyltransf_16"/>
    <property type="match status" value="1"/>
</dbReference>
<feature type="compositionally biased region" description="Polar residues" evidence="16">
    <location>
        <begin position="1229"/>
        <end position="1239"/>
    </location>
</feature>
<keyword evidence="11" id="KW-0175">Coiled coil</keyword>
<dbReference type="PANTHER" id="PTHR19957:SF83">
    <property type="entry name" value="SYNTAXIN-16"/>
    <property type="match status" value="1"/>
</dbReference>
<keyword evidence="5" id="KW-0489">Methyltransferase</keyword>
<feature type="domain" description="T-SNARE coiled-coil homology" evidence="17">
    <location>
        <begin position="212"/>
        <end position="274"/>
    </location>
</feature>
<dbReference type="SMART" id="SM00397">
    <property type="entry name" value="t_SNARE"/>
    <property type="match status" value="1"/>
</dbReference>
<evidence type="ECO:0000256" key="9">
    <source>
        <dbReference type="ARBA" id="ARBA00022989"/>
    </source>
</evidence>
<feature type="region of interest" description="Disordered" evidence="16">
    <location>
        <begin position="856"/>
        <end position="998"/>
    </location>
</feature>
<feature type="compositionally biased region" description="Basic and acidic residues" evidence="16">
    <location>
        <begin position="863"/>
        <end position="878"/>
    </location>
</feature>
<evidence type="ECO:0000256" key="11">
    <source>
        <dbReference type="ARBA" id="ARBA00023054"/>
    </source>
</evidence>
<keyword evidence="6" id="KW-0949">S-adenosyl-L-methionine</keyword>
<evidence type="ECO:0000256" key="1">
    <source>
        <dbReference type="ARBA" id="ARBA00004409"/>
    </source>
</evidence>
<keyword evidence="5" id="KW-0808">Transferase</keyword>
<feature type="compositionally biased region" description="Acidic residues" evidence="16">
    <location>
        <begin position="1420"/>
        <end position="1429"/>
    </location>
</feature>
<comment type="caution">
    <text evidence="18">The sequence shown here is derived from an EMBL/GenBank/DDBJ whole genome shotgun (WGS) entry which is preliminary data.</text>
</comment>
<feature type="compositionally biased region" description="Acidic residues" evidence="16">
    <location>
        <begin position="963"/>
        <end position="976"/>
    </location>
</feature>
<dbReference type="GO" id="GO:0048278">
    <property type="term" value="P:vesicle docking"/>
    <property type="evidence" value="ECO:0007669"/>
    <property type="project" value="TreeGrafter"/>
</dbReference>
<dbReference type="CDD" id="cd15845">
    <property type="entry name" value="SNARE_syntaxin16"/>
    <property type="match status" value="1"/>
</dbReference>
<feature type="region of interest" description="Disordered" evidence="16">
    <location>
        <begin position="1137"/>
        <end position="1180"/>
    </location>
</feature>
<evidence type="ECO:0000256" key="6">
    <source>
        <dbReference type="ARBA" id="ARBA00022691"/>
    </source>
</evidence>
<dbReference type="Proteomes" id="UP000424527">
    <property type="component" value="Unassembled WGS sequence"/>
</dbReference>
<dbReference type="Gene3D" id="1.20.58.70">
    <property type="match status" value="1"/>
</dbReference>
<name>A0A6G0J5B2_LARCR</name>
<protein>
    <recommendedName>
        <fullName evidence="15">Syntaxin-16</fullName>
    </recommendedName>
</protein>
<dbReference type="PANTHER" id="PTHR19957">
    <property type="entry name" value="SYNTAXIN"/>
    <property type="match status" value="1"/>
</dbReference>
<dbReference type="SUPFAM" id="SSF53335">
    <property type="entry name" value="S-adenosyl-L-methionine-dependent methyltransferases"/>
    <property type="match status" value="1"/>
</dbReference>
<keyword evidence="10" id="KW-0333">Golgi apparatus</keyword>
<dbReference type="GO" id="GO:0006886">
    <property type="term" value="P:intracellular protein transport"/>
    <property type="evidence" value="ECO:0007669"/>
    <property type="project" value="InterPro"/>
</dbReference>
<feature type="compositionally biased region" description="Polar residues" evidence="16">
    <location>
        <begin position="977"/>
        <end position="998"/>
    </location>
</feature>
<dbReference type="EMBL" id="REGW02000003">
    <property type="protein sequence ID" value="KAE8298731.1"/>
    <property type="molecule type" value="Genomic_DNA"/>
</dbReference>
<proteinExistence type="inferred from homology"/>
<dbReference type="GO" id="GO:0005484">
    <property type="term" value="F:SNAP receptor activity"/>
    <property type="evidence" value="ECO:0007669"/>
    <property type="project" value="InterPro"/>
</dbReference>
<dbReference type="Gene3D" id="3.40.50.150">
    <property type="entry name" value="Vaccinia Virus protein VP39"/>
    <property type="match status" value="1"/>
</dbReference>
<evidence type="ECO:0000256" key="2">
    <source>
        <dbReference type="ARBA" id="ARBA00009063"/>
    </source>
</evidence>
<evidence type="ECO:0000313" key="19">
    <source>
        <dbReference type="Proteomes" id="UP000424527"/>
    </source>
</evidence>
<dbReference type="Pfam" id="PF05739">
    <property type="entry name" value="SNARE"/>
    <property type="match status" value="1"/>
</dbReference>
<keyword evidence="19" id="KW-1185">Reference proteome</keyword>
<feature type="region of interest" description="Disordered" evidence="16">
    <location>
        <begin position="1061"/>
        <end position="1104"/>
    </location>
</feature>
<evidence type="ECO:0000256" key="5">
    <source>
        <dbReference type="ARBA" id="ARBA00022603"/>
    </source>
</evidence>
<keyword evidence="3" id="KW-0813">Transport</keyword>
<evidence type="ECO:0000256" key="7">
    <source>
        <dbReference type="ARBA" id="ARBA00022692"/>
    </source>
</evidence>
<dbReference type="GO" id="GO:0031201">
    <property type="term" value="C:SNARE complex"/>
    <property type="evidence" value="ECO:0007669"/>
    <property type="project" value="TreeGrafter"/>
</dbReference>
<evidence type="ECO:0000256" key="13">
    <source>
        <dbReference type="ARBA" id="ARBA00037772"/>
    </source>
</evidence>
<comment type="subunit">
    <text evidence="14">Interacts with GCC2. Interacts with BAIAP3; this interaction is increased in the presence of calcium.</text>
</comment>
<dbReference type="GO" id="GO:0000139">
    <property type="term" value="C:Golgi membrane"/>
    <property type="evidence" value="ECO:0007669"/>
    <property type="project" value="UniProtKB-SubCell"/>
</dbReference>
<dbReference type="SUPFAM" id="SSF47661">
    <property type="entry name" value="t-snare proteins"/>
    <property type="match status" value="1"/>
</dbReference>
<feature type="compositionally biased region" description="Polar residues" evidence="16">
    <location>
        <begin position="766"/>
        <end position="790"/>
    </location>
</feature>
<dbReference type="GO" id="GO:0032259">
    <property type="term" value="P:methylation"/>
    <property type="evidence" value="ECO:0007669"/>
    <property type="project" value="UniProtKB-KW"/>
</dbReference>
<dbReference type="GO" id="GO:0008168">
    <property type="term" value="F:methyltransferase activity"/>
    <property type="evidence" value="ECO:0007669"/>
    <property type="project" value="UniProtKB-KW"/>
</dbReference>
<feature type="compositionally biased region" description="Polar residues" evidence="16">
    <location>
        <begin position="621"/>
        <end position="638"/>
    </location>
</feature>
<keyword evidence="9" id="KW-1133">Transmembrane helix</keyword>
<comment type="function">
    <text evidence="13">SNARE involved in vesicular transport from the late endosomes to the trans-Golgi network.</text>
</comment>
<dbReference type="GO" id="GO:0006906">
    <property type="term" value="P:vesicle fusion"/>
    <property type="evidence" value="ECO:0007669"/>
    <property type="project" value="TreeGrafter"/>
</dbReference>
<feature type="region of interest" description="Disordered" evidence="16">
    <location>
        <begin position="1377"/>
        <end position="1519"/>
    </location>
</feature>
<dbReference type="PROSITE" id="PS00914">
    <property type="entry name" value="SYNTAXIN"/>
    <property type="match status" value="1"/>
</dbReference>
<keyword evidence="4" id="KW-0597">Phosphoprotein</keyword>
<keyword evidence="12" id="KW-0472">Membrane</keyword>
<feature type="compositionally biased region" description="Basic and acidic residues" evidence="16">
    <location>
        <begin position="1459"/>
        <end position="1481"/>
    </location>
</feature>
<dbReference type="FunFam" id="1.20.58.70:FF:000002">
    <property type="entry name" value="syntaxin-16 isoform X2"/>
    <property type="match status" value="1"/>
</dbReference>
<feature type="region of interest" description="Disordered" evidence="16">
    <location>
        <begin position="1229"/>
        <end position="1257"/>
    </location>
</feature>
<dbReference type="InterPro" id="IPR019410">
    <property type="entry name" value="Methyltransf_16"/>
</dbReference>
<feature type="compositionally biased region" description="Basic and acidic residues" evidence="16">
    <location>
        <begin position="903"/>
        <end position="916"/>
    </location>
</feature>
<reference evidence="18 19" key="1">
    <citation type="submission" date="2019-07" db="EMBL/GenBank/DDBJ databases">
        <title>Chromosome genome assembly for large yellow croaker.</title>
        <authorList>
            <person name="Xiao S."/>
        </authorList>
    </citation>
    <scope>NUCLEOTIDE SEQUENCE [LARGE SCALE GENOMIC DNA]</scope>
    <source>
        <strain evidence="18">JMULYC20181020</strain>
        <tissue evidence="18">Muscle</tissue>
    </source>
</reference>
<evidence type="ECO:0000256" key="12">
    <source>
        <dbReference type="ARBA" id="ARBA00023136"/>
    </source>
</evidence>
<sequence length="1519" mass="169597">MATRRLTDAFLLMRNNAIQNRQILAEQELDELADDRMALVSGISLDPEAAIGVTKKLPPKWIEGVDEIQYEITRVRQKMKDLAVLHDKHMNRPTLDDSSEEEHAIEITTQEITQMFHRCQRAVTGLNSRCGHCTDQEEKLLRNVVSSLAQSLQELSTNFRHTQSGYLKRMKNREERSKHFFDSGPLMEEDEELAVYDKGFTDDQLMLVEQNSVMVEEREREIRQIVQSISDLNEIFRDLAGMVVEQGTVLDRIDFNVEQACVKTEDGMKQLQKAEQYQKKNRKMLETVYRLLGEELKIRQLFGANLGVAAPVWDAALHLCCYFEEQSVELRGKRVIELGAGTGVVGILAARLGAVVTLTDLPLALSQLQANVSANTPSSGWPTSVPTVHPLSWDQKMEFWSENQGQYSKFGTIPGRHYTHNYHDRHQTTQYPLYYGEHQDQGRESSYWTLPGSRTGGAPQEYTNWTDQELTAPASSHFPFIIDRHPQQHQDLGYQPHEARDREWIAAQRATREYERGYLREGGQRRWEQCSPVQYNREVSTKRSDSSYRELEAWAARYSHSLPRRRRIEAELRGASQGLLEGSRAPERDGRSGRDPRLTALQQVLQSANIRESGLWDRGSRQQTPTYYPSQTPATDTSHMLDTKEKTGYQRRMFSQPPGYIAPPPYNSPHKSSPVLHHSDTNWEQEANNHEGDALHNQEVSAEVQPIDIEVRRLDIKEDTESEESLLVVNTTCVAKMELIPPPKKEHVHYVDPEPHAEDSPLDIQPSASPECVQSNNQLNQDVTTDQNAGTDLLNINERPETEPDSYLMGEKTPKEESEIPFPPMSSSSVSQRETLEERAERILGIPLHDCIIVEDQEVEPSPVKDNDNDDAAEKPPEETAEEEQLQNQSEVGQTEDAVCLQEKNKAEDRVVKEGGEDFAGSLEQMSTMSEGNDIDSQLETDIKASSEIEIPEDPLLKSTSEEGIEQSQEENEPVENDTSSQRHSQCLSLPTNLSDSSSLYLDCEAANPTLSHMLFYVSESNLTDGPDPELIALNATEASHPETSSLPHTPSQQLLSPLHLQSGDFTDHSPSPSPLDLVDQTADAVSGVEDQDEEGKTSNMLNDVPEDLAIDLTEELGSQQLQPPLSSGSADLVHISIPDRDHSSSPSPLELVDQTVEPVSSVEDQDEEGETSQLVNNEISDDAACVKEDNVTDEQQENVTEVNVLQQLEYSEASDCEAPQSLLDALSPSNLSSLQQTSDKSDTEYVSPSEMDSGLVCPSAINPDAAATIRETVPRSLHLDSCEESLQFSPSIMLPISSTLPLGNVSDLHFKEEPQYPQSLWDAVNRIRKHTAPDSETEEEEVSELWDPENVGEDLDSEKIVFDEAGQQVVLSEGGVEDAEVGQIQQDACHKESSGYAEEDTLSCSSGSSHHSGDTVILADDDEVDEMPPDANRKAESEAENDEDFQMAEGKPCCSGQVKDETAAKEEKDGDESVTKESSKSVESPVDMANTTMETEQKGNENKVLTPLEVSDTSMTES</sequence>
<evidence type="ECO:0000313" key="18">
    <source>
        <dbReference type="EMBL" id="KAE8298731.1"/>
    </source>
</evidence>
<feature type="region of interest" description="Disordered" evidence="16">
    <location>
        <begin position="750"/>
        <end position="836"/>
    </location>
</feature>
<gene>
    <name evidence="18" type="ORF">D5F01_LYC03235</name>
</gene>
<keyword evidence="8" id="KW-0653">Protein transport</keyword>
<accession>A0A6G0J5B2</accession>
<comment type="subcellular location">
    <subcellularLocation>
        <location evidence="1">Golgi apparatus membrane</location>
        <topology evidence="1">Single-pass type IV membrane protein</topology>
    </subcellularLocation>
</comment>
<dbReference type="InterPro" id="IPR029063">
    <property type="entry name" value="SAM-dependent_MTases_sf"/>
</dbReference>